<evidence type="ECO:0000313" key="9">
    <source>
        <dbReference type="EMBL" id="PTQ99399.1"/>
    </source>
</evidence>
<evidence type="ECO:0000256" key="1">
    <source>
        <dbReference type="ARBA" id="ARBA00004571"/>
    </source>
</evidence>
<feature type="domain" description="TonB-dependent receptor plug" evidence="8">
    <location>
        <begin position="150"/>
        <end position="257"/>
    </location>
</feature>
<evidence type="ECO:0000256" key="6">
    <source>
        <dbReference type="ARBA" id="ARBA00023237"/>
    </source>
</evidence>
<dbReference type="GO" id="GO:0009279">
    <property type="term" value="C:cell outer membrane"/>
    <property type="evidence" value="ECO:0007669"/>
    <property type="project" value="UniProtKB-SubCell"/>
</dbReference>
<gene>
    <name evidence="9" type="ORF">C8P68_102220</name>
</gene>
<dbReference type="NCBIfam" id="TIGR04057">
    <property type="entry name" value="SusC_RagA_signa"/>
    <property type="match status" value="1"/>
</dbReference>
<dbReference type="InterPro" id="IPR008969">
    <property type="entry name" value="CarboxyPept-like_regulatory"/>
</dbReference>
<dbReference type="InterPro" id="IPR012910">
    <property type="entry name" value="Plug_dom"/>
</dbReference>
<dbReference type="InterPro" id="IPR039426">
    <property type="entry name" value="TonB-dep_rcpt-like"/>
</dbReference>
<dbReference type="Gene3D" id="2.40.170.20">
    <property type="entry name" value="TonB-dependent receptor, beta-barrel domain"/>
    <property type="match status" value="1"/>
</dbReference>
<dbReference type="InterPro" id="IPR023997">
    <property type="entry name" value="TonB-dep_OMP_SusC/RagA_CS"/>
</dbReference>
<proteinExistence type="inferred from homology"/>
<dbReference type="InterPro" id="IPR037066">
    <property type="entry name" value="Plug_dom_sf"/>
</dbReference>
<dbReference type="AlphaFoldDB" id="A0A2T5JCA6"/>
<dbReference type="EMBL" id="QAOQ01000002">
    <property type="protein sequence ID" value="PTQ99399.1"/>
    <property type="molecule type" value="Genomic_DNA"/>
</dbReference>
<dbReference type="SUPFAM" id="SSF49464">
    <property type="entry name" value="Carboxypeptidase regulatory domain-like"/>
    <property type="match status" value="1"/>
</dbReference>
<dbReference type="PROSITE" id="PS52016">
    <property type="entry name" value="TONB_DEPENDENT_REC_3"/>
    <property type="match status" value="1"/>
</dbReference>
<comment type="caution">
    <text evidence="9">The sequence shown here is derived from an EMBL/GenBank/DDBJ whole genome shotgun (WGS) entry which is preliminary data.</text>
</comment>
<accession>A0A2T5JCA6</accession>
<evidence type="ECO:0000259" key="8">
    <source>
        <dbReference type="Pfam" id="PF07715"/>
    </source>
</evidence>
<protein>
    <submittedName>
        <fullName evidence="9">TonB-linked SusC/RagA family outer membrane protein</fullName>
    </submittedName>
</protein>
<dbReference type="Pfam" id="PF07715">
    <property type="entry name" value="Plug"/>
    <property type="match status" value="1"/>
</dbReference>
<keyword evidence="10" id="KW-1185">Reference proteome</keyword>
<keyword evidence="2 7" id="KW-0813">Transport</keyword>
<evidence type="ECO:0000313" key="10">
    <source>
        <dbReference type="Proteomes" id="UP000244168"/>
    </source>
</evidence>
<keyword evidence="3 7" id="KW-1134">Transmembrane beta strand</keyword>
<evidence type="ECO:0000256" key="5">
    <source>
        <dbReference type="ARBA" id="ARBA00023136"/>
    </source>
</evidence>
<dbReference type="Proteomes" id="UP000244168">
    <property type="component" value="Unassembled WGS sequence"/>
</dbReference>
<sequence length="1103" mass="121379">MNPTLTRGRTARLKYLRLPGERSLQKIFLTTTMLSAIFMATPQQSSAKALNIEQNQLVAAAPIKGTVVDEKNEPLPGATVKVKGTSTVVATDIKGAFSINASKGDVLVVSFVGYKETEVKVGDAGSVSVKLQPIDKTLDEVVVMGFGTMKKRDLTGAVSVVKAEDIVARPGPDPIESLQGRVAGLDITRSSGQAGSGINIQLRGNRSLAASNGAPTVIIDGLPGDYSTLNANDIESIEVLKDASSTAVYGSNGANGVIIITTKAGKAGKMNIDFNSYYGYNGWSVVPKMLTGESYLQAKRDAYSYVWDATNLKWTTTGAIWQSPADDPTIFGAQRWALYQQGQFVDWPSVFLRKNPATQNYSLAVSGGTENTKAYVSFNYQNENGQYTGDDYKNYATNIRIDHKVRNWVSIGANVKASYVVRNKATDKLENALTTDPLVQPYNADGTLNTVLGNNVYNLLLNYQPGVYANTDNNTKVFFNPYVEIRPIKGLSILSRAGFEMDYSNTYRFDGIGSVAYVYSNANIAKASITQNRFQGIQWENILTYNFKVKRDHDFTFTAASTYYDNKNTNTQQNQSNITSNNFEWYKMTGDVNTTATSSYTMTKNMALIGRLNYSYQGKYLFSASIRHEGASQLYYTNRWDNFFGLSAGWRISQESFMAGTKSWLDDLKLRGSWGTTGASGIPAYSSVSNVESVNAALGGTTVPIFRNSKFLTNPDLKWERSTTTDIGLDASVLNSRVNLSLDYYNTGTPNVIYQVGLPSIYGSYTPGVSYSTNVNIANTNNKGIEVTLSTRNIVKKDFEWSSAISYSYNKEKVLKITNGTNNVANTRSGQSNVNDGNYTLMLGQPVNSFRDFKLDGVWQIGQEQDALAFNKRPGDLMVDVPGLTHVGPGVYTKTATDGTVTYYYGNLALAQKYNPALTAATNYYNYGSADYQPVGHNSPDWSLGFQNTFKYKSFDLGIYTYMRWGQTISYTMMGWYQPNGFATNASPSRTFPANFNYWTPNNPSNVFPVMNYQSTTSNMIGFSGLSYVDGSFLKIKNITLGYTLPASLAKKIALQKLRVYATITNPLIITKSPLLKDYDPEMNGSMAYPLTKQLVFGLNVTL</sequence>
<name>A0A2T5JCA6_9SPHI</name>
<comment type="similarity">
    <text evidence="7">Belongs to the TonB-dependent receptor family.</text>
</comment>
<dbReference type="InterPro" id="IPR023996">
    <property type="entry name" value="TonB-dep_OMP_SusC/RagA"/>
</dbReference>
<comment type="subcellular location">
    <subcellularLocation>
        <location evidence="1 7">Cell outer membrane</location>
        <topology evidence="1 7">Multi-pass membrane protein</topology>
    </subcellularLocation>
</comment>
<dbReference type="InterPro" id="IPR036942">
    <property type="entry name" value="Beta-barrel_TonB_sf"/>
</dbReference>
<organism evidence="9 10">
    <name type="scientific">Mucilaginibacter yixingensis</name>
    <dbReference type="NCBI Taxonomy" id="1295612"/>
    <lineage>
        <taxon>Bacteria</taxon>
        <taxon>Pseudomonadati</taxon>
        <taxon>Bacteroidota</taxon>
        <taxon>Sphingobacteriia</taxon>
        <taxon>Sphingobacteriales</taxon>
        <taxon>Sphingobacteriaceae</taxon>
        <taxon>Mucilaginibacter</taxon>
    </lineage>
</organism>
<evidence type="ECO:0000256" key="3">
    <source>
        <dbReference type="ARBA" id="ARBA00022452"/>
    </source>
</evidence>
<keyword evidence="5 7" id="KW-0472">Membrane</keyword>
<dbReference type="SUPFAM" id="SSF56935">
    <property type="entry name" value="Porins"/>
    <property type="match status" value="1"/>
</dbReference>
<keyword evidence="4 7" id="KW-0812">Transmembrane</keyword>
<evidence type="ECO:0000256" key="4">
    <source>
        <dbReference type="ARBA" id="ARBA00022692"/>
    </source>
</evidence>
<keyword evidence="6 7" id="KW-0998">Cell outer membrane</keyword>
<evidence type="ECO:0000256" key="7">
    <source>
        <dbReference type="PROSITE-ProRule" id="PRU01360"/>
    </source>
</evidence>
<dbReference type="Gene3D" id="2.170.130.10">
    <property type="entry name" value="TonB-dependent receptor, plug domain"/>
    <property type="match status" value="1"/>
</dbReference>
<dbReference type="NCBIfam" id="TIGR04056">
    <property type="entry name" value="OMP_RagA_SusC"/>
    <property type="match status" value="1"/>
</dbReference>
<evidence type="ECO:0000256" key="2">
    <source>
        <dbReference type="ARBA" id="ARBA00022448"/>
    </source>
</evidence>
<dbReference type="Pfam" id="PF13715">
    <property type="entry name" value="CarbopepD_reg_2"/>
    <property type="match status" value="1"/>
</dbReference>
<dbReference type="RefSeq" id="WP_245916997.1">
    <property type="nucleotide sequence ID" value="NZ_CP160205.1"/>
</dbReference>
<reference evidence="9 10" key="1">
    <citation type="submission" date="2018-04" db="EMBL/GenBank/DDBJ databases">
        <title>Genomic Encyclopedia of Archaeal and Bacterial Type Strains, Phase II (KMG-II): from individual species to whole genera.</title>
        <authorList>
            <person name="Goeker M."/>
        </authorList>
    </citation>
    <scope>NUCLEOTIDE SEQUENCE [LARGE SCALE GENOMIC DNA]</scope>
    <source>
        <strain evidence="9 10">DSM 26809</strain>
    </source>
</reference>
<dbReference type="Gene3D" id="2.60.40.1120">
    <property type="entry name" value="Carboxypeptidase-like, regulatory domain"/>
    <property type="match status" value="1"/>
</dbReference>